<accession>A0A225DI11</accession>
<keyword evidence="2" id="KW-1185">Reference proteome</keyword>
<evidence type="ECO:0000313" key="2">
    <source>
        <dbReference type="Proteomes" id="UP000214646"/>
    </source>
</evidence>
<dbReference type="RefSeq" id="WP_088256052.1">
    <property type="nucleotide sequence ID" value="NZ_NIDE01000007.1"/>
</dbReference>
<dbReference type="EMBL" id="NIDE01000007">
    <property type="protein sequence ID" value="OWK41100.1"/>
    <property type="molecule type" value="Genomic_DNA"/>
</dbReference>
<proteinExistence type="predicted"/>
<evidence type="ECO:0000313" key="1">
    <source>
        <dbReference type="EMBL" id="OWK41100.1"/>
    </source>
</evidence>
<dbReference type="Proteomes" id="UP000214646">
    <property type="component" value="Unassembled WGS sequence"/>
</dbReference>
<protein>
    <recommendedName>
        <fullName evidence="3">DUF4240 domain-containing protein</fullName>
    </recommendedName>
</protein>
<gene>
    <name evidence="1" type="ORF">FRUB_04992</name>
</gene>
<name>A0A225DI11_9BACT</name>
<dbReference type="OrthoDB" id="6200718at2"/>
<sequence length="142" mass="16817">MVNDDDVRVEFDPEREIPEWFWDRIDQGGHDPVRFLEVARQMDRTALAELIRLFDELANLFVHPPFRPPFPTLDAYLEDTGYWVLSQGKDFFHRVWQDPASFWDLKRRDVSVTLAEQSFQGIPDSVWAERFPDEDVPGHRQA</sequence>
<organism evidence="1 2">
    <name type="scientific">Fimbriiglobus ruber</name>
    <dbReference type="NCBI Taxonomy" id="1908690"/>
    <lineage>
        <taxon>Bacteria</taxon>
        <taxon>Pseudomonadati</taxon>
        <taxon>Planctomycetota</taxon>
        <taxon>Planctomycetia</taxon>
        <taxon>Gemmatales</taxon>
        <taxon>Gemmataceae</taxon>
        <taxon>Fimbriiglobus</taxon>
    </lineage>
</organism>
<reference evidence="2" key="1">
    <citation type="submission" date="2017-06" db="EMBL/GenBank/DDBJ databases">
        <title>Genome analysis of Fimbriiglobus ruber SP5, the first member of the order Planctomycetales with confirmed chitinolytic capability.</title>
        <authorList>
            <person name="Ravin N.V."/>
            <person name="Rakitin A.L."/>
            <person name="Ivanova A.A."/>
            <person name="Beletsky A.V."/>
            <person name="Kulichevskaya I.S."/>
            <person name="Mardanov A.V."/>
            <person name="Dedysh S.N."/>
        </authorList>
    </citation>
    <scope>NUCLEOTIDE SEQUENCE [LARGE SCALE GENOMIC DNA]</scope>
    <source>
        <strain evidence="2">SP5</strain>
    </source>
</reference>
<evidence type="ECO:0008006" key="3">
    <source>
        <dbReference type="Google" id="ProtNLM"/>
    </source>
</evidence>
<dbReference type="AlphaFoldDB" id="A0A225DI11"/>
<comment type="caution">
    <text evidence="1">The sequence shown here is derived from an EMBL/GenBank/DDBJ whole genome shotgun (WGS) entry which is preliminary data.</text>
</comment>